<evidence type="ECO:0000259" key="14">
    <source>
        <dbReference type="Pfam" id="PF10394"/>
    </source>
</evidence>
<keyword evidence="6 9" id="KW-0539">Nucleus</keyword>
<dbReference type="GO" id="GO:0031509">
    <property type="term" value="P:subtelomeric heterochromatin formation"/>
    <property type="evidence" value="ECO:0007669"/>
    <property type="project" value="InterPro"/>
</dbReference>
<feature type="region of interest" description="Interaction with histone H4 N-terminus" evidence="11">
    <location>
        <begin position="40"/>
        <end position="42"/>
    </location>
</feature>
<reference evidence="15 16" key="1">
    <citation type="submission" date="2019-07" db="EMBL/GenBank/DDBJ databases">
        <title>Finished genome of Venturia effusa.</title>
        <authorList>
            <person name="Young C.A."/>
            <person name="Cox M.P."/>
            <person name="Ganley A.R.D."/>
            <person name="David W.J."/>
        </authorList>
    </citation>
    <scope>NUCLEOTIDE SEQUENCE [LARGE SCALE GENOMIC DNA]</scope>
    <source>
        <strain evidence="16">albino</strain>
    </source>
</reference>
<evidence type="ECO:0000256" key="10">
    <source>
        <dbReference type="PIRSR" id="PIRSR038084-1"/>
    </source>
</evidence>
<comment type="function">
    <text evidence="9">Catalytic component of the histone acetylase B (HAT-B) complex. Has intrinsic substrate specificity that modifies lysine in recognition sequence GXGKXG. Involved in DNA double-strand break repair.</text>
</comment>
<dbReference type="PIRSF" id="PIRSF038084">
    <property type="entry name" value="HAT-B_cat"/>
    <property type="match status" value="1"/>
</dbReference>
<dbReference type="InterPro" id="IPR019467">
    <property type="entry name" value="Hat1_N"/>
</dbReference>
<accession>A0A517LGL5</accession>
<keyword evidence="7 9" id="KW-0012">Acyltransferase</keyword>
<name>A0A517LGL5_9PEZI</name>
<evidence type="ECO:0000256" key="9">
    <source>
        <dbReference type="PIRNR" id="PIRNR038084"/>
    </source>
</evidence>
<dbReference type="GO" id="GO:0004402">
    <property type="term" value="F:histone acetyltransferase activity"/>
    <property type="evidence" value="ECO:0007669"/>
    <property type="project" value="UniProtKB-UniRule"/>
</dbReference>
<evidence type="ECO:0000256" key="5">
    <source>
        <dbReference type="ARBA" id="ARBA00022679"/>
    </source>
</evidence>
<keyword evidence="5 9" id="KW-0808">Transferase</keyword>
<comment type="catalytic activity">
    <reaction evidence="8 9">
        <text>L-lysyl-[protein] + acetyl-CoA = N(6)-acetyl-L-lysyl-[protein] + CoA + H(+)</text>
        <dbReference type="Rhea" id="RHEA:45948"/>
        <dbReference type="Rhea" id="RHEA-COMP:9752"/>
        <dbReference type="Rhea" id="RHEA-COMP:10731"/>
        <dbReference type="ChEBI" id="CHEBI:15378"/>
        <dbReference type="ChEBI" id="CHEBI:29969"/>
        <dbReference type="ChEBI" id="CHEBI:57287"/>
        <dbReference type="ChEBI" id="CHEBI:57288"/>
        <dbReference type="ChEBI" id="CHEBI:61930"/>
        <dbReference type="EC" id="2.3.1.48"/>
    </reaction>
</comment>
<evidence type="ECO:0000256" key="7">
    <source>
        <dbReference type="ARBA" id="ARBA00023315"/>
    </source>
</evidence>
<feature type="binding site" evidence="11">
    <location>
        <begin position="255"/>
        <end position="261"/>
    </location>
    <ligand>
        <name>acetyl-CoA</name>
        <dbReference type="ChEBI" id="CHEBI:57288"/>
    </ligand>
</feature>
<feature type="active site" description="Proton donor/acceptor" evidence="10">
    <location>
        <position position="283"/>
    </location>
</feature>
<keyword evidence="16" id="KW-1185">Reference proteome</keyword>
<comment type="similarity">
    <text evidence="2 9">Belongs to the HAT1 family.</text>
</comment>
<dbReference type="Gene3D" id="3.40.630.30">
    <property type="match status" value="1"/>
</dbReference>
<dbReference type="Proteomes" id="UP000316270">
    <property type="component" value="Chromosome 12"/>
</dbReference>
<feature type="site" description="Interaction with histone H4 N-terminus" evidence="12">
    <location>
        <position position="173"/>
    </location>
</feature>
<evidence type="ECO:0000256" key="6">
    <source>
        <dbReference type="ARBA" id="ARBA00023242"/>
    </source>
</evidence>
<dbReference type="Gene3D" id="3.90.360.10">
    <property type="entry name" value="Histone acetyl transferase 1 (HAT1), N-terminal domain"/>
    <property type="match status" value="1"/>
</dbReference>
<feature type="binding site" evidence="11">
    <location>
        <begin position="248"/>
        <end position="250"/>
    </location>
    <ligand>
        <name>acetyl-CoA</name>
        <dbReference type="ChEBI" id="CHEBI:57288"/>
    </ligand>
</feature>
<evidence type="ECO:0000256" key="12">
    <source>
        <dbReference type="PIRSR" id="PIRSR038084-3"/>
    </source>
</evidence>
<protein>
    <recommendedName>
        <fullName evidence="4 9">Histone acetyltransferase type B catalytic subunit</fullName>
        <ecNumber evidence="3 9">2.3.1.48</ecNumber>
    </recommendedName>
</protein>
<dbReference type="STRING" id="50376.A0A517LGL5"/>
<dbReference type="GO" id="GO:0005634">
    <property type="term" value="C:nucleus"/>
    <property type="evidence" value="ECO:0007669"/>
    <property type="project" value="UniProtKB-SubCell"/>
</dbReference>
<organism evidence="15 16">
    <name type="scientific">Venturia effusa</name>
    <dbReference type="NCBI Taxonomy" id="50376"/>
    <lineage>
        <taxon>Eukaryota</taxon>
        <taxon>Fungi</taxon>
        <taxon>Dikarya</taxon>
        <taxon>Ascomycota</taxon>
        <taxon>Pezizomycotina</taxon>
        <taxon>Dothideomycetes</taxon>
        <taxon>Pleosporomycetidae</taxon>
        <taxon>Venturiales</taxon>
        <taxon>Venturiaceae</taxon>
        <taxon>Venturia</taxon>
    </lineage>
</organism>
<evidence type="ECO:0000256" key="11">
    <source>
        <dbReference type="PIRSR" id="PIRSR038084-2"/>
    </source>
</evidence>
<sequence length="505" mass="57846">MDDMWVVKAQEAVEVSLTGQDGQEVFEPFSPSYTYAIFGDDELIPGYKDLKVRISFRANDLEPTASIKYHQKMKPVNEVMEQLMDVEGHLRSFLPETAWTPQEKSASIEAWTPPGQLLHTYTVDKSKFEIWQSTLADARAKKILSNMRIFIPFFIDGGTVAFLEDEDWALERWKVFFLYEAPSAESSSAGYTIAGFGTSYRLWVFPSTEILATMPIDDSHANFQEDQDSLPEQISTLLLPSRERIAQFMILPPYQGQSHGSWLYTVMTTAFRKDRCVYEITVEDPNDEFDALRDYCDLAYLHECHPEFKNMTLPEKIASQELEQTRKIPLDLLTDLDVLHKIRLAAKIAPRQFQRITEMHLLSTIPVGSRNTARIARREKCASVSDRQYYFWRLLTKERIFIRNKDTLLQIDEGDRVEKVEETLAGVQMEYEERWSTFLKRMNKGLRKCISNVIETIGGEADAKAAQAGGRKKRKVVDDDDDDEASGSGGAPSKRPRNGDVQVEE</sequence>
<dbReference type="InterPro" id="IPR016181">
    <property type="entry name" value="Acyl_CoA_acyltransferase"/>
</dbReference>
<evidence type="ECO:0000256" key="4">
    <source>
        <dbReference type="ARBA" id="ARBA00021268"/>
    </source>
</evidence>
<dbReference type="GO" id="GO:0000781">
    <property type="term" value="C:chromosome, telomeric region"/>
    <property type="evidence" value="ECO:0007669"/>
    <property type="project" value="GOC"/>
</dbReference>
<proteinExistence type="inferred from homology"/>
<dbReference type="InterPro" id="IPR037113">
    <property type="entry name" value="Hat1_N_sf"/>
</dbReference>
<dbReference type="GO" id="GO:0005737">
    <property type="term" value="C:cytoplasm"/>
    <property type="evidence" value="ECO:0007669"/>
    <property type="project" value="UniProtKB-SubCell"/>
</dbReference>
<comment type="subunit">
    <text evidence="9">Component of the HAT-B complex composed of at least HAT1 and HAT2. The HAT-B complex binds to histone H4 tail.</text>
</comment>
<evidence type="ECO:0000256" key="3">
    <source>
        <dbReference type="ARBA" id="ARBA00013184"/>
    </source>
</evidence>
<dbReference type="OrthoDB" id="10253098at2759"/>
<feature type="domain" description="Histone acetyl transferase HAT1 N-terminal" evidence="14">
    <location>
        <begin position="5"/>
        <end position="156"/>
    </location>
</feature>
<feature type="region of interest" description="Disordered" evidence="13">
    <location>
        <begin position="462"/>
        <end position="505"/>
    </location>
</feature>
<evidence type="ECO:0000256" key="8">
    <source>
        <dbReference type="ARBA" id="ARBA00048017"/>
    </source>
</evidence>
<evidence type="ECO:0000256" key="1">
    <source>
        <dbReference type="ARBA" id="ARBA00004123"/>
    </source>
</evidence>
<evidence type="ECO:0000256" key="2">
    <source>
        <dbReference type="ARBA" id="ARBA00010543"/>
    </source>
</evidence>
<dbReference type="Pfam" id="PF10394">
    <property type="entry name" value="Hat1_N"/>
    <property type="match status" value="1"/>
</dbReference>
<dbReference type="EC" id="2.3.1.48" evidence="3 9"/>
<evidence type="ECO:0000256" key="13">
    <source>
        <dbReference type="SAM" id="MobiDB-lite"/>
    </source>
</evidence>
<feature type="binding site" evidence="11">
    <location>
        <position position="286"/>
    </location>
    <ligand>
        <name>acetyl-CoA</name>
        <dbReference type="ChEBI" id="CHEBI:57288"/>
    </ligand>
</feature>
<dbReference type="InterPro" id="IPR013523">
    <property type="entry name" value="Hist_AcTrfase_HAT1_C"/>
</dbReference>
<dbReference type="GO" id="GO:0042393">
    <property type="term" value="F:histone binding"/>
    <property type="evidence" value="ECO:0007669"/>
    <property type="project" value="InterPro"/>
</dbReference>
<dbReference type="SUPFAM" id="SSF55729">
    <property type="entry name" value="Acyl-CoA N-acyltransferases (Nat)"/>
    <property type="match status" value="1"/>
</dbReference>
<evidence type="ECO:0000313" key="16">
    <source>
        <dbReference type="Proteomes" id="UP000316270"/>
    </source>
</evidence>
<dbReference type="AlphaFoldDB" id="A0A517LGL5"/>
<keyword evidence="9" id="KW-0963">Cytoplasm</keyword>
<dbReference type="Gene3D" id="1.10.10.390">
    <property type="match status" value="1"/>
</dbReference>
<dbReference type="InterPro" id="IPR017380">
    <property type="entry name" value="Hist_AcTrfase_B-typ_cat-su"/>
</dbReference>
<dbReference type="EMBL" id="CP042196">
    <property type="protein sequence ID" value="QDS74781.1"/>
    <property type="molecule type" value="Genomic_DNA"/>
</dbReference>
<gene>
    <name evidence="15" type="ORF">FKW77_001861</name>
</gene>
<evidence type="ECO:0000313" key="15">
    <source>
        <dbReference type="EMBL" id="QDS74781.1"/>
    </source>
</evidence>
<dbReference type="PANTHER" id="PTHR12046">
    <property type="entry name" value="HISTONE ACETYLTRANSFERASE TYPE B CATALYTIC SUBUNIT"/>
    <property type="match status" value="1"/>
</dbReference>
<comment type="subcellular location">
    <subcellularLocation>
        <location evidence="9">Cytoplasm</location>
    </subcellularLocation>
    <subcellularLocation>
        <location evidence="1 9">Nucleus</location>
    </subcellularLocation>
</comment>